<dbReference type="EMBL" id="AZEL01000044">
    <property type="protein sequence ID" value="KRL21666.1"/>
    <property type="molecule type" value="Genomic_DNA"/>
</dbReference>
<dbReference type="InterPro" id="IPR036812">
    <property type="entry name" value="NAD(P)_OxRdtase_dom_sf"/>
</dbReference>
<dbReference type="PATRIC" id="fig|1423748.3.peg.1213"/>
<feature type="domain" description="NADP-dependent oxidoreductase" evidence="1">
    <location>
        <begin position="65"/>
        <end position="150"/>
    </location>
</feature>
<dbReference type="AlphaFoldDB" id="A0A0R1NVE0"/>
<sequence length="234" mass="26538">MSIFDEAIVLNDGSLIPKVGVQVDNDQTFNEAVAAGFRLIEQTADQKMNMRKKLPQLFLETVISEDVKTSEELRNYFATVRANLISSRPDLCLLKLSDDQKRNQEIWHELEEAKCKGWVKCLGVADATTDSLGELLKEKVKPVVMQLNYEDPVLINLAREHKMQVEISIREDIDALAEIATKYKVSVIDLVISYFNQKRIIPLIEADAMKEQPKADIKIQAEDMEIIGQLFASN</sequence>
<dbReference type="Gene3D" id="3.20.20.100">
    <property type="entry name" value="NADP-dependent oxidoreductase domain"/>
    <property type="match status" value="1"/>
</dbReference>
<accession>A0A0R1NVE0</accession>
<name>A0A0R1NVE0_9LACO</name>
<dbReference type="SUPFAM" id="SSF51430">
    <property type="entry name" value="NAD(P)-linked oxidoreductase"/>
    <property type="match status" value="1"/>
</dbReference>
<organism evidence="2 3">
    <name type="scientific">Lactobacillus gallinarum DSM 10532 = JCM 2011</name>
    <dbReference type="NCBI Taxonomy" id="1423748"/>
    <lineage>
        <taxon>Bacteria</taxon>
        <taxon>Bacillati</taxon>
        <taxon>Bacillota</taxon>
        <taxon>Bacilli</taxon>
        <taxon>Lactobacillales</taxon>
        <taxon>Lactobacillaceae</taxon>
        <taxon>Lactobacillus</taxon>
    </lineage>
</organism>
<dbReference type="InterPro" id="IPR023210">
    <property type="entry name" value="NADP_OxRdtase_dom"/>
</dbReference>
<evidence type="ECO:0000313" key="2">
    <source>
        <dbReference type="EMBL" id="KRL21666.1"/>
    </source>
</evidence>
<comment type="caution">
    <text evidence="2">The sequence shown here is derived from an EMBL/GenBank/DDBJ whole genome shotgun (WGS) entry which is preliminary data.</text>
</comment>
<reference evidence="2 3" key="1">
    <citation type="journal article" date="2015" name="Genome Announc.">
        <title>Expanding the biotechnology potential of lactobacilli through comparative genomics of 213 strains and associated genera.</title>
        <authorList>
            <person name="Sun Z."/>
            <person name="Harris H.M."/>
            <person name="McCann A."/>
            <person name="Guo C."/>
            <person name="Argimon S."/>
            <person name="Zhang W."/>
            <person name="Yang X."/>
            <person name="Jeffery I.B."/>
            <person name="Cooney J.C."/>
            <person name="Kagawa T.F."/>
            <person name="Liu W."/>
            <person name="Song Y."/>
            <person name="Salvetti E."/>
            <person name="Wrobel A."/>
            <person name="Rasinkangas P."/>
            <person name="Parkhill J."/>
            <person name="Rea M.C."/>
            <person name="O'Sullivan O."/>
            <person name="Ritari J."/>
            <person name="Douillard F.P."/>
            <person name="Paul Ross R."/>
            <person name="Yang R."/>
            <person name="Briner A.E."/>
            <person name="Felis G.E."/>
            <person name="de Vos W.M."/>
            <person name="Barrangou R."/>
            <person name="Klaenhammer T.R."/>
            <person name="Caufield P.W."/>
            <person name="Cui Y."/>
            <person name="Zhang H."/>
            <person name="O'Toole P.W."/>
        </authorList>
    </citation>
    <scope>NUCLEOTIDE SEQUENCE [LARGE SCALE GENOMIC DNA]</scope>
    <source>
        <strain evidence="2 3">DSM 10532</strain>
    </source>
</reference>
<protein>
    <submittedName>
        <fullName evidence="2">Oxidoreductase</fullName>
    </submittedName>
</protein>
<dbReference type="OrthoDB" id="2309561at2"/>
<evidence type="ECO:0000313" key="3">
    <source>
        <dbReference type="Proteomes" id="UP000051311"/>
    </source>
</evidence>
<dbReference type="eggNOG" id="COG0656">
    <property type="taxonomic scope" value="Bacteria"/>
</dbReference>
<dbReference type="Proteomes" id="UP000051311">
    <property type="component" value="Unassembled WGS sequence"/>
</dbReference>
<dbReference type="Pfam" id="PF00248">
    <property type="entry name" value="Aldo_ket_red"/>
    <property type="match status" value="1"/>
</dbReference>
<proteinExistence type="predicted"/>
<dbReference type="STRING" id="1423748.FC37_GL001154"/>
<evidence type="ECO:0000259" key="1">
    <source>
        <dbReference type="Pfam" id="PF00248"/>
    </source>
</evidence>
<dbReference type="RefSeq" id="WP_025005376.1">
    <property type="nucleotide sequence ID" value="NZ_AZEL01000044.1"/>
</dbReference>
<gene>
    <name evidence="2" type="ORF">FC37_GL001154</name>
</gene>